<dbReference type="EMBL" id="FJUY01000004">
    <property type="protein sequence ID" value="CZT17763.1"/>
    <property type="molecule type" value="Genomic_DNA"/>
</dbReference>
<keyword evidence="2" id="KW-1185">Reference proteome</keyword>
<reference evidence="1 2" key="1">
    <citation type="submission" date="2016-03" db="EMBL/GenBank/DDBJ databases">
        <authorList>
            <person name="Ploux O."/>
        </authorList>
    </citation>
    <scope>NUCLEOTIDE SEQUENCE [LARGE SCALE GENOMIC DNA]</scope>
    <source>
        <strain evidence="1 2">URUG2</strain>
    </source>
</reference>
<dbReference type="OrthoDB" id="4158189at2759"/>
<organism evidence="1 2">
    <name type="scientific">Ramularia collo-cygni</name>
    <dbReference type="NCBI Taxonomy" id="112498"/>
    <lineage>
        <taxon>Eukaryota</taxon>
        <taxon>Fungi</taxon>
        <taxon>Dikarya</taxon>
        <taxon>Ascomycota</taxon>
        <taxon>Pezizomycotina</taxon>
        <taxon>Dothideomycetes</taxon>
        <taxon>Dothideomycetidae</taxon>
        <taxon>Mycosphaerellales</taxon>
        <taxon>Mycosphaerellaceae</taxon>
        <taxon>Ramularia</taxon>
    </lineage>
</organism>
<name>A0A2D3VBB9_9PEZI</name>
<gene>
    <name evidence="1" type="ORF">RCC_03600</name>
</gene>
<dbReference type="AlphaFoldDB" id="A0A2D3VBB9"/>
<proteinExistence type="predicted"/>
<accession>A0A2D3VBB9</accession>
<dbReference type="GeneID" id="35598800"/>
<evidence type="ECO:0000313" key="2">
    <source>
        <dbReference type="Proteomes" id="UP000225277"/>
    </source>
</evidence>
<dbReference type="RefSeq" id="XP_023624654.1">
    <property type="nucleotide sequence ID" value="XM_023768886.1"/>
</dbReference>
<sequence length="161" mass="17182">MCNGESTRTSQGGTIAILKPITPISSSNDELRPCLQRELSLRLSPSSSSGATTTTTTTTATTTKATITGLSNFHSTTSKATESYFIIHRTGDLRHDSQNHHLEDSCILHTFKVPGNTIDQVSFCLGKELDLGVGGDEGVIGRRVSFLQGGRVLGEGVMGWN</sequence>
<protein>
    <submittedName>
        <fullName evidence="1">Uncharacterized protein</fullName>
    </submittedName>
</protein>
<dbReference type="Proteomes" id="UP000225277">
    <property type="component" value="Unassembled WGS sequence"/>
</dbReference>
<evidence type="ECO:0000313" key="1">
    <source>
        <dbReference type="EMBL" id="CZT17763.1"/>
    </source>
</evidence>